<name>A0A8S2ZTI3_9BILA</name>
<gene>
    <name evidence="2" type="ORF">GIL414_LOCUS40885</name>
</gene>
<evidence type="ECO:0000256" key="1">
    <source>
        <dbReference type="SAM" id="Phobius"/>
    </source>
</evidence>
<proteinExistence type="predicted"/>
<dbReference type="EMBL" id="CAJOBJ010114456">
    <property type="protein sequence ID" value="CAF4646916.1"/>
    <property type="molecule type" value="Genomic_DNA"/>
</dbReference>
<accession>A0A8S2ZTI3</accession>
<keyword evidence="1" id="KW-0812">Transmembrane</keyword>
<evidence type="ECO:0000313" key="3">
    <source>
        <dbReference type="Proteomes" id="UP000681720"/>
    </source>
</evidence>
<protein>
    <submittedName>
        <fullName evidence="2">Uncharacterized protein</fullName>
    </submittedName>
</protein>
<sequence>MVILKRMALVKSIYRLKIHHFFILSFFFITSSIIGFNLKQYFEEYFIDFSEYDDKITIWSNDYHISPINDLKHLLTPLGVRFIDKSLSGACYLTQTCAKNLRIISSANGMNPTKQIRRKFYEYYKNHPLMNRVDAFVCFHPAAMCELFMPFNRTIIVIASTRYELGRFSVEEWNQWNRNLRTIASDPRLFCSFTMVIKALPAQKSIFAKESPNRLKFQDTLGLERVANNKNFSPKYASLRKL</sequence>
<dbReference type="Proteomes" id="UP000681720">
    <property type="component" value="Unassembled WGS sequence"/>
</dbReference>
<comment type="caution">
    <text evidence="2">The sequence shown here is derived from an EMBL/GenBank/DDBJ whole genome shotgun (WGS) entry which is preliminary data.</text>
</comment>
<organism evidence="2 3">
    <name type="scientific">Rotaria magnacalcarata</name>
    <dbReference type="NCBI Taxonomy" id="392030"/>
    <lineage>
        <taxon>Eukaryota</taxon>
        <taxon>Metazoa</taxon>
        <taxon>Spiralia</taxon>
        <taxon>Gnathifera</taxon>
        <taxon>Rotifera</taxon>
        <taxon>Eurotatoria</taxon>
        <taxon>Bdelloidea</taxon>
        <taxon>Philodinida</taxon>
        <taxon>Philodinidae</taxon>
        <taxon>Rotaria</taxon>
    </lineage>
</organism>
<reference evidence="2" key="1">
    <citation type="submission" date="2021-02" db="EMBL/GenBank/DDBJ databases">
        <authorList>
            <person name="Nowell W R."/>
        </authorList>
    </citation>
    <scope>NUCLEOTIDE SEQUENCE</scope>
</reference>
<keyword evidence="1" id="KW-0472">Membrane</keyword>
<keyword evidence="1" id="KW-1133">Transmembrane helix</keyword>
<dbReference type="AlphaFoldDB" id="A0A8S2ZTI3"/>
<evidence type="ECO:0000313" key="2">
    <source>
        <dbReference type="EMBL" id="CAF4646916.1"/>
    </source>
</evidence>
<feature type="transmembrane region" description="Helical" evidence="1">
    <location>
        <begin position="21"/>
        <end position="38"/>
    </location>
</feature>